<evidence type="ECO:0000313" key="2">
    <source>
        <dbReference type="EMBL" id="MFD0739748.1"/>
    </source>
</evidence>
<reference evidence="3" key="1">
    <citation type="journal article" date="2019" name="Int. J. Syst. Evol. Microbiol.">
        <title>The Global Catalogue of Microorganisms (GCM) 10K type strain sequencing project: providing services to taxonomists for standard genome sequencing and annotation.</title>
        <authorList>
            <consortium name="The Broad Institute Genomics Platform"/>
            <consortium name="The Broad Institute Genome Sequencing Center for Infectious Disease"/>
            <person name="Wu L."/>
            <person name="Ma J."/>
        </authorList>
    </citation>
    <scope>NUCLEOTIDE SEQUENCE [LARGE SCALE GENOMIC DNA]</scope>
    <source>
        <strain evidence="3">CCUG 55491</strain>
    </source>
</reference>
<name>A0ABW2YMZ5_9GAMM</name>
<evidence type="ECO:0000313" key="3">
    <source>
        <dbReference type="Proteomes" id="UP001597090"/>
    </source>
</evidence>
<proteinExistence type="predicted"/>
<feature type="region of interest" description="Disordered" evidence="1">
    <location>
        <begin position="16"/>
        <end position="50"/>
    </location>
</feature>
<keyword evidence="3" id="KW-1185">Reference proteome</keyword>
<dbReference type="RefSeq" id="WP_386812778.1">
    <property type="nucleotide sequence ID" value="NZ_JBHTIH010000004.1"/>
</dbReference>
<organism evidence="2 3">
    <name type="scientific">Lysobacter koreensis</name>
    <dbReference type="NCBI Taxonomy" id="266122"/>
    <lineage>
        <taxon>Bacteria</taxon>
        <taxon>Pseudomonadati</taxon>
        <taxon>Pseudomonadota</taxon>
        <taxon>Gammaproteobacteria</taxon>
        <taxon>Lysobacterales</taxon>
        <taxon>Lysobacteraceae</taxon>
        <taxon>Lysobacter</taxon>
    </lineage>
</organism>
<accession>A0ABW2YMZ5</accession>
<gene>
    <name evidence="2" type="ORF">ACFQZQ_10695</name>
</gene>
<dbReference type="EMBL" id="JBHTIH010000004">
    <property type="protein sequence ID" value="MFD0739748.1"/>
    <property type="molecule type" value="Genomic_DNA"/>
</dbReference>
<dbReference type="Proteomes" id="UP001597090">
    <property type="component" value="Unassembled WGS sequence"/>
</dbReference>
<sequence>MRTRPLAAHWRALRNVTEAEARPAPSPHAAAAETTTITTTRGTASGFSAR</sequence>
<protein>
    <submittedName>
        <fullName evidence="2">Uncharacterized protein</fullName>
    </submittedName>
</protein>
<comment type="caution">
    <text evidence="2">The sequence shown here is derived from an EMBL/GenBank/DDBJ whole genome shotgun (WGS) entry which is preliminary data.</text>
</comment>
<evidence type="ECO:0000256" key="1">
    <source>
        <dbReference type="SAM" id="MobiDB-lite"/>
    </source>
</evidence>
<feature type="compositionally biased region" description="Low complexity" evidence="1">
    <location>
        <begin position="27"/>
        <end position="44"/>
    </location>
</feature>